<comment type="caution">
    <text evidence="2">The sequence shown here is derived from an EMBL/GenBank/DDBJ whole genome shotgun (WGS) entry which is preliminary data.</text>
</comment>
<evidence type="ECO:0000259" key="1">
    <source>
        <dbReference type="Pfam" id="PF03457"/>
    </source>
</evidence>
<dbReference type="Proteomes" id="UP001530315">
    <property type="component" value="Unassembled WGS sequence"/>
</dbReference>
<dbReference type="Pfam" id="PF03457">
    <property type="entry name" value="HA"/>
    <property type="match status" value="1"/>
</dbReference>
<evidence type="ECO:0000313" key="2">
    <source>
        <dbReference type="EMBL" id="KAL3767082.1"/>
    </source>
</evidence>
<gene>
    <name evidence="2" type="ORF">ACHAW5_005642</name>
</gene>
<dbReference type="InterPro" id="IPR005114">
    <property type="entry name" value="Helicase_assoc"/>
</dbReference>
<organism evidence="2 3">
    <name type="scientific">Stephanodiscus triporus</name>
    <dbReference type="NCBI Taxonomy" id="2934178"/>
    <lineage>
        <taxon>Eukaryota</taxon>
        <taxon>Sar</taxon>
        <taxon>Stramenopiles</taxon>
        <taxon>Ochrophyta</taxon>
        <taxon>Bacillariophyta</taxon>
        <taxon>Coscinodiscophyceae</taxon>
        <taxon>Thalassiosirophycidae</taxon>
        <taxon>Stephanodiscales</taxon>
        <taxon>Stephanodiscaceae</taxon>
        <taxon>Stephanodiscus</taxon>
    </lineage>
</organism>
<keyword evidence="3" id="KW-1185">Reference proteome</keyword>
<reference evidence="2 3" key="1">
    <citation type="submission" date="2024-10" db="EMBL/GenBank/DDBJ databases">
        <title>Updated reference genomes for cyclostephanoid diatoms.</title>
        <authorList>
            <person name="Roberts W.R."/>
            <person name="Alverson A.J."/>
        </authorList>
    </citation>
    <scope>NUCLEOTIDE SEQUENCE [LARGE SCALE GENOMIC DNA]</scope>
    <source>
        <strain evidence="2 3">AJA276-08</strain>
    </source>
</reference>
<dbReference type="EMBL" id="JALLAZ020001714">
    <property type="protein sequence ID" value="KAL3767082.1"/>
    <property type="molecule type" value="Genomic_DNA"/>
</dbReference>
<dbReference type="PANTHER" id="PTHR33418">
    <property type="entry name" value="HELICASE-ASSOCIATED"/>
    <property type="match status" value="1"/>
</dbReference>
<dbReference type="PANTHER" id="PTHR33418:SF1">
    <property type="entry name" value="HELICASE-ASSOCIATED DOMAIN-CONTAINING PROTEIN"/>
    <property type="match status" value="1"/>
</dbReference>
<feature type="domain" description="Helicase-associated" evidence="1">
    <location>
        <begin position="105"/>
        <end position="198"/>
    </location>
</feature>
<protein>
    <recommendedName>
        <fullName evidence="1">Helicase-associated domain-containing protein</fullName>
    </recommendedName>
</protein>
<name>A0ABD3MTV6_9STRA</name>
<evidence type="ECO:0000313" key="3">
    <source>
        <dbReference type="Proteomes" id="UP001530315"/>
    </source>
</evidence>
<accession>A0ABD3MTV6</accession>
<proteinExistence type="predicted"/>
<dbReference type="AlphaFoldDB" id="A0ABD3MTV6"/>
<sequence>MTLLLRSFRPLTGALQSFLKPFEAKCARDFYIVRNRPTESSISSILPIAPYATGHDDAHNPRGFPSLVGVDEIRCLTSSAADDIVKISSCSDDDWDDEAVEATRRKAWLERLNELRDYKLNHGDTLVPQRYPANPLLGRWVTKQRSDYMNYQSKKEFDEKWSGVEVLDDEVTEEMYRLMRRSSGMNEKRIQLLEAEGFVWDPLEAQWFERLNELKDYKMNHGDTLVPRQKKMDFEEKWRGVGCWMTR</sequence>
<dbReference type="Gene3D" id="6.10.140.530">
    <property type="match status" value="1"/>
</dbReference>